<feature type="domain" description="Fibronectin type-III" evidence="3">
    <location>
        <begin position="1051"/>
        <end position="1141"/>
    </location>
</feature>
<feature type="domain" description="Fibronectin type-III" evidence="3">
    <location>
        <begin position="531"/>
        <end position="615"/>
    </location>
</feature>
<dbReference type="Pfam" id="PF00930">
    <property type="entry name" value="DPPIV_N"/>
    <property type="match status" value="1"/>
</dbReference>
<evidence type="ECO:0000256" key="1">
    <source>
        <dbReference type="ARBA" id="ARBA00009820"/>
    </source>
</evidence>
<sequence length="1271" mass="140778">MCLIMNLFKILLCFYIFLQIADTYAIQPPFKVSASAGNAVIELNWSSVPGAMEYEVYKKAGSDTSFTLEATRAETSYRDENVLTDTTYEYYIIAEDNDSQSVPSQILSATPHSEGTFAYYRLSDYIYYFNPWLMNDNSVINTIARASITEAAYTEDAGESFSVSMQSATVASPSICLSKNRKWLYYASQNTVYKKNMHNGEVFQVTSSLIESEYGFSLSPDSNRLVYVKQASGKSSLYMIDSDGGNETELLRNGKNNRYPVFSPDGTHVLFVSRQVVRDDLYTINITTKSVTQITSSSQAEQYPCYSPDGTKIAFQASNSQNGTYDIYTVSSSGTNLTAITSTGDHNEYFPAWSPDGTQLAFIYDVTVVIESVTRKYFHIVYKNADGTGDITYHTDSSHKLLLLGLCWQGKTDVMPPSAILDLSSGTVTSESAELSFSAPGDDGTSGQADQYTFIYSEEPIIPDTEYPSIIDGTVPLISGSAESRLLEHLKANTQYYIAIQSSDDQGNVSDLSNIITILTQPSDDSATPSPPTNITVTPSDYLRMVITWNHSPSSDTAGYIISRNGNPLANLAYTTEYIDEANSKDTLYTYTVTAFDENGNLSTSTAASGTSKDATIPPAPDWLRVYNEQDSVRLRWEPVAVPDISGYKIYRQSGSTTTLLGNSGISTQFTDSTGTVNQTYTYYITAVDTAGNESQPSKQLPGTAGWTDAERTLVLMNMHNPVSLEIGEYYQNARGIPESNMITLNTYDVYNISAESFIPQIYQPVYNYITQNGLTEKIRFIATTRGIPIKVTTAGLSTDAVLADLFNSNQEYIPNVEDMSASVHPYYLAQQRFTGDYNMILTARLDGPSIGMVKDLIDRSLYAEKYPQYFHYGSTCLDERNISPNAYDGGYAQAERFIKTTAVFAKDTVIVKEKTSALFANNSCTDPKFYYGWYSYWNFKDIFADAFLPGSIAGHLDSASFQALYNTGDNNWGIHLITRGATAVYGSVSEPYTLAFPAGGILHDRLNKGFNLAESYWCASNTLRWRMILLGDPLFNPYANTPDNDTTAPIISNVSASPAGYNAMSITWDTDEITDHSVTYFTSQNDVQDSGYTKWYSRHSRIILSGIEPGIEYSFYVTARDPAGNETISDTGQFTYTDSDNDGIEDSWETTYFSHITEYAGFHDPDCDAVINFDEFRQGTNPLSPEQVVFTHDSTATKVSFSTSDAYKYRIYYSNTLGSASTWTQAGPDRAGTGATITWTDDGRNTGSKPQSDPSLEMRFYKITSELISR</sequence>
<feature type="domain" description="Fibronectin type-III" evidence="3">
    <location>
        <begin position="618"/>
        <end position="711"/>
    </location>
</feature>
<dbReference type="InterPro" id="IPR003961">
    <property type="entry name" value="FN3_dom"/>
</dbReference>
<dbReference type="Pfam" id="PF00041">
    <property type="entry name" value="fn3"/>
    <property type="match status" value="1"/>
</dbReference>
<dbReference type="EMBL" id="QZJZ01000094">
    <property type="protein sequence ID" value="RJP56497.1"/>
    <property type="molecule type" value="Genomic_DNA"/>
</dbReference>
<protein>
    <submittedName>
        <fullName evidence="4">TIGR03790 family protein</fullName>
    </submittedName>
</protein>
<dbReference type="Gene3D" id="2.120.10.30">
    <property type="entry name" value="TolB, C-terminal domain"/>
    <property type="match status" value="1"/>
</dbReference>
<comment type="similarity">
    <text evidence="1">Belongs to the TolB family.</text>
</comment>
<dbReference type="InterPro" id="IPR036116">
    <property type="entry name" value="FN3_sf"/>
</dbReference>
<dbReference type="PANTHER" id="PTHR36842:SF1">
    <property type="entry name" value="PROTEIN TOLB"/>
    <property type="match status" value="1"/>
</dbReference>
<feature type="domain" description="Fibronectin type-III" evidence="3">
    <location>
        <begin position="25"/>
        <end position="114"/>
    </location>
</feature>
<evidence type="ECO:0000256" key="2">
    <source>
        <dbReference type="SAM" id="MobiDB-lite"/>
    </source>
</evidence>
<dbReference type="SUPFAM" id="SSF82171">
    <property type="entry name" value="DPP6 N-terminal domain-like"/>
    <property type="match status" value="1"/>
</dbReference>
<evidence type="ECO:0000259" key="3">
    <source>
        <dbReference type="PROSITE" id="PS50853"/>
    </source>
</evidence>
<dbReference type="PROSITE" id="PS50853">
    <property type="entry name" value="FN3"/>
    <property type="match status" value="5"/>
</dbReference>
<comment type="caution">
    <text evidence="4">The sequence shown here is derived from an EMBL/GenBank/DDBJ whole genome shotgun (WGS) entry which is preliminary data.</text>
</comment>
<accession>A0A3A4R104</accession>
<dbReference type="AlphaFoldDB" id="A0A3A4R104"/>
<feature type="region of interest" description="Disordered" evidence="2">
    <location>
        <begin position="1226"/>
        <end position="1256"/>
    </location>
</feature>
<dbReference type="Proteomes" id="UP000266426">
    <property type="component" value="Unassembled WGS sequence"/>
</dbReference>
<feature type="compositionally biased region" description="Polar residues" evidence="2">
    <location>
        <begin position="1236"/>
        <end position="1255"/>
    </location>
</feature>
<dbReference type="InterPro" id="IPR013783">
    <property type="entry name" value="Ig-like_fold"/>
</dbReference>
<feature type="domain" description="Fibronectin type-III" evidence="3">
    <location>
        <begin position="416"/>
        <end position="523"/>
    </location>
</feature>
<gene>
    <name evidence="4" type="ORF">C4541_12255</name>
</gene>
<dbReference type="SUPFAM" id="SSF49265">
    <property type="entry name" value="Fibronectin type III"/>
    <property type="match status" value="4"/>
</dbReference>
<dbReference type="InterPro" id="IPR011659">
    <property type="entry name" value="WD40"/>
</dbReference>
<dbReference type="Gene3D" id="2.60.40.10">
    <property type="entry name" value="Immunoglobulins"/>
    <property type="match status" value="4"/>
</dbReference>
<dbReference type="InterPro" id="IPR002469">
    <property type="entry name" value="Peptidase_S9B_N"/>
</dbReference>
<proteinExistence type="inferred from homology"/>
<dbReference type="PANTHER" id="PTHR36842">
    <property type="entry name" value="PROTEIN TOLB HOMOLOG"/>
    <property type="match status" value="1"/>
</dbReference>
<name>A0A3A4R104_9BACT</name>
<dbReference type="SMART" id="SM00060">
    <property type="entry name" value="FN3"/>
    <property type="match status" value="5"/>
</dbReference>
<dbReference type="Pfam" id="PF07676">
    <property type="entry name" value="PD40"/>
    <property type="match status" value="1"/>
</dbReference>
<dbReference type="InterPro" id="IPR011042">
    <property type="entry name" value="6-blade_b-propeller_TolB-like"/>
</dbReference>
<evidence type="ECO:0000313" key="5">
    <source>
        <dbReference type="Proteomes" id="UP000266426"/>
    </source>
</evidence>
<dbReference type="InterPro" id="IPR022265">
    <property type="entry name" value="CHP03790"/>
</dbReference>
<organism evidence="4 5">
    <name type="scientific">Candidatus Auribacter fodinae</name>
    <dbReference type="NCBI Taxonomy" id="2093366"/>
    <lineage>
        <taxon>Bacteria</taxon>
        <taxon>Pseudomonadati</taxon>
        <taxon>Candidatus Auribacterota</taxon>
        <taxon>Candidatus Auribacteria</taxon>
        <taxon>Candidatus Auribacterales</taxon>
        <taxon>Candidatus Auribacteraceae</taxon>
        <taxon>Candidatus Auribacter</taxon>
    </lineage>
</organism>
<dbReference type="GO" id="GO:0006508">
    <property type="term" value="P:proteolysis"/>
    <property type="evidence" value="ECO:0007669"/>
    <property type="project" value="InterPro"/>
</dbReference>
<dbReference type="NCBIfam" id="TIGR03790">
    <property type="entry name" value="TIGR03790 family protein"/>
    <property type="match status" value="1"/>
</dbReference>
<evidence type="ECO:0000313" key="4">
    <source>
        <dbReference type="EMBL" id="RJP56497.1"/>
    </source>
</evidence>
<reference evidence="4 5" key="1">
    <citation type="journal article" date="2017" name="ISME J.">
        <title>Energy and carbon metabolisms in a deep terrestrial subsurface fluid microbial community.</title>
        <authorList>
            <person name="Momper L."/>
            <person name="Jungbluth S.P."/>
            <person name="Lee M.D."/>
            <person name="Amend J.P."/>
        </authorList>
    </citation>
    <scope>NUCLEOTIDE SEQUENCE [LARGE SCALE GENOMIC DNA]</scope>
    <source>
        <strain evidence="4">SURF_26</strain>
    </source>
</reference>
<dbReference type="CDD" id="cd00063">
    <property type="entry name" value="FN3"/>
    <property type="match status" value="5"/>
</dbReference>